<feature type="non-terminal residue" evidence="1">
    <location>
        <position position="1"/>
    </location>
</feature>
<evidence type="ECO:0000313" key="1">
    <source>
        <dbReference type="EMBL" id="GAI93323.1"/>
    </source>
</evidence>
<protein>
    <submittedName>
        <fullName evidence="1">Uncharacterized protein</fullName>
    </submittedName>
</protein>
<sequence>GLNSPLPPGSFILGRAKIIFERSVQLKAGETKSLDVTLETGRDGPDEVTYTIFRLKHCYPLEYRGDVGVPLEDRLPMPEGLEVGIEPSRFTVYPHNTYISVVTIKTTPELPAGEYVLFLDHRSEHIACGGGCITVTVE</sequence>
<comment type="caution">
    <text evidence="1">The sequence shown here is derived from an EMBL/GenBank/DDBJ whole genome shotgun (WGS) entry which is preliminary data.</text>
</comment>
<accession>X1SK32</accession>
<dbReference type="EMBL" id="BARW01017957">
    <property type="protein sequence ID" value="GAI93323.1"/>
    <property type="molecule type" value="Genomic_DNA"/>
</dbReference>
<proteinExistence type="predicted"/>
<dbReference type="AlphaFoldDB" id="X1SK32"/>
<name>X1SK32_9ZZZZ</name>
<reference evidence="1" key="1">
    <citation type="journal article" date="2014" name="Front. Microbiol.">
        <title>High frequency of phylogenetically diverse reductive dehalogenase-homologous genes in deep subseafloor sedimentary metagenomes.</title>
        <authorList>
            <person name="Kawai M."/>
            <person name="Futagami T."/>
            <person name="Toyoda A."/>
            <person name="Takaki Y."/>
            <person name="Nishi S."/>
            <person name="Hori S."/>
            <person name="Arai W."/>
            <person name="Tsubouchi T."/>
            <person name="Morono Y."/>
            <person name="Uchiyama I."/>
            <person name="Ito T."/>
            <person name="Fujiyama A."/>
            <person name="Inagaki F."/>
            <person name="Takami H."/>
        </authorList>
    </citation>
    <scope>NUCLEOTIDE SEQUENCE</scope>
    <source>
        <strain evidence="1">Expedition CK06-06</strain>
    </source>
</reference>
<organism evidence="1">
    <name type="scientific">marine sediment metagenome</name>
    <dbReference type="NCBI Taxonomy" id="412755"/>
    <lineage>
        <taxon>unclassified sequences</taxon>
        <taxon>metagenomes</taxon>
        <taxon>ecological metagenomes</taxon>
    </lineage>
</organism>
<gene>
    <name evidence="1" type="ORF">S12H4_30865</name>
</gene>